<evidence type="ECO:0000313" key="2">
    <source>
        <dbReference type="Proteomes" id="UP000663882"/>
    </source>
</evidence>
<protein>
    <submittedName>
        <fullName evidence="1">Uncharacterized protein</fullName>
    </submittedName>
</protein>
<feature type="non-terminal residue" evidence="1">
    <location>
        <position position="30"/>
    </location>
</feature>
<reference evidence="1" key="1">
    <citation type="submission" date="2021-02" db="EMBL/GenBank/DDBJ databases">
        <authorList>
            <person name="Nowell W R."/>
        </authorList>
    </citation>
    <scope>NUCLEOTIDE SEQUENCE</scope>
</reference>
<comment type="caution">
    <text evidence="1">The sequence shown here is derived from an EMBL/GenBank/DDBJ whole genome shotgun (WGS) entry which is preliminary data.</text>
</comment>
<dbReference type="EMBL" id="CAJNOO010008415">
    <property type="protein sequence ID" value="CAF1481721.1"/>
    <property type="molecule type" value="Genomic_DNA"/>
</dbReference>
<organism evidence="1 2">
    <name type="scientific">Rotaria sordida</name>
    <dbReference type="NCBI Taxonomy" id="392033"/>
    <lineage>
        <taxon>Eukaryota</taxon>
        <taxon>Metazoa</taxon>
        <taxon>Spiralia</taxon>
        <taxon>Gnathifera</taxon>
        <taxon>Rotifera</taxon>
        <taxon>Eurotatoria</taxon>
        <taxon>Bdelloidea</taxon>
        <taxon>Philodinida</taxon>
        <taxon>Philodinidae</taxon>
        <taxon>Rotaria</taxon>
    </lineage>
</organism>
<sequence>MIRNIRLNDDLFQEIKAAFETEYGKATIWP</sequence>
<dbReference type="AlphaFoldDB" id="A0A815RUQ0"/>
<name>A0A815RUQ0_9BILA</name>
<dbReference type="Proteomes" id="UP000663882">
    <property type="component" value="Unassembled WGS sequence"/>
</dbReference>
<dbReference type="OrthoDB" id="10157031at2759"/>
<gene>
    <name evidence="1" type="ORF">RFH988_LOCUS38016</name>
</gene>
<evidence type="ECO:0000313" key="1">
    <source>
        <dbReference type="EMBL" id="CAF1481721.1"/>
    </source>
</evidence>
<proteinExistence type="predicted"/>
<accession>A0A815RUQ0</accession>